<evidence type="ECO:0000256" key="3">
    <source>
        <dbReference type="ARBA" id="ARBA00022679"/>
    </source>
</evidence>
<dbReference type="PANTHER" id="PTHR43290">
    <property type="entry name" value="MEVALONATE KINASE"/>
    <property type="match status" value="1"/>
</dbReference>
<dbReference type="Gene3D" id="3.30.230.10">
    <property type="match status" value="1"/>
</dbReference>
<dbReference type="Gene3D" id="3.30.70.890">
    <property type="entry name" value="GHMP kinase, C-terminal domain"/>
    <property type="match status" value="1"/>
</dbReference>
<evidence type="ECO:0000256" key="2">
    <source>
        <dbReference type="ARBA" id="ARBA00022516"/>
    </source>
</evidence>
<evidence type="ECO:0000256" key="7">
    <source>
        <dbReference type="ARBA" id="ARBA00022842"/>
    </source>
</evidence>
<keyword evidence="2" id="KW-0444">Lipid biosynthesis</keyword>
<comment type="caution">
    <text evidence="12">The sequence shown here is derived from an EMBL/GenBank/DDBJ whole genome shotgun (WGS) entry which is preliminary data.</text>
</comment>
<dbReference type="Pfam" id="PF19959">
    <property type="entry name" value="EAD4"/>
    <property type="match status" value="1"/>
</dbReference>
<evidence type="ECO:0000313" key="13">
    <source>
        <dbReference type="Proteomes" id="UP000637383"/>
    </source>
</evidence>
<evidence type="ECO:0000313" key="12">
    <source>
        <dbReference type="EMBL" id="MBD2739421.1"/>
    </source>
</evidence>
<dbReference type="RefSeq" id="WP_190959921.1">
    <property type="nucleotide sequence ID" value="NZ_JACJTU010000084.1"/>
</dbReference>
<evidence type="ECO:0000256" key="8">
    <source>
        <dbReference type="ARBA" id="ARBA00023098"/>
    </source>
</evidence>
<evidence type="ECO:0000256" key="4">
    <source>
        <dbReference type="ARBA" id="ARBA00022741"/>
    </source>
</evidence>
<dbReference type="PRINTS" id="PR00959">
    <property type="entry name" value="MEVGALKINASE"/>
</dbReference>
<keyword evidence="3" id="KW-0808">Transferase</keyword>
<dbReference type="InterPro" id="IPR036554">
    <property type="entry name" value="GHMP_kinase_C_sf"/>
</dbReference>
<evidence type="ECO:0000256" key="6">
    <source>
        <dbReference type="ARBA" id="ARBA00022840"/>
    </source>
</evidence>
<comment type="pathway">
    <text evidence="9">Isoprenoid biosynthesis; isopentenyl diphosphate biosynthesis via mevalonate pathway; isopentenyl diphosphate from (R)-mevalonate: step 1/3.</text>
</comment>
<proteinExistence type="predicted"/>
<dbReference type="PANTHER" id="PTHR43290:SF2">
    <property type="entry name" value="MEVALONATE KINASE"/>
    <property type="match status" value="1"/>
</dbReference>
<dbReference type="InterPro" id="IPR045434">
    <property type="entry name" value="EAD4"/>
</dbReference>
<dbReference type="Pfam" id="PF00288">
    <property type="entry name" value="GHMP_kinases_N"/>
    <property type="match status" value="1"/>
</dbReference>
<keyword evidence="7" id="KW-0460">Magnesium</keyword>
<evidence type="ECO:0000256" key="9">
    <source>
        <dbReference type="ARBA" id="ARBA00029438"/>
    </source>
</evidence>
<evidence type="ECO:0008006" key="14">
    <source>
        <dbReference type="Google" id="ProtNLM"/>
    </source>
</evidence>
<accession>A0ABR8KKT3</accession>
<keyword evidence="13" id="KW-1185">Reference proteome</keyword>
<organism evidence="12 13">
    <name type="scientific">Nostoc paludosum FACHB-159</name>
    <dbReference type="NCBI Taxonomy" id="2692908"/>
    <lineage>
        <taxon>Bacteria</taxon>
        <taxon>Bacillati</taxon>
        <taxon>Cyanobacteriota</taxon>
        <taxon>Cyanophyceae</taxon>
        <taxon>Nostocales</taxon>
        <taxon>Nostocaceae</taxon>
        <taxon>Nostoc</taxon>
    </lineage>
</organism>
<gene>
    <name evidence="12" type="ORF">H6H03_37120</name>
</gene>
<dbReference type="SUPFAM" id="SSF54211">
    <property type="entry name" value="Ribosomal protein S5 domain 2-like"/>
    <property type="match status" value="1"/>
</dbReference>
<keyword evidence="8" id="KW-0443">Lipid metabolism</keyword>
<dbReference type="Proteomes" id="UP000637383">
    <property type="component" value="Unassembled WGS sequence"/>
</dbReference>
<name>A0ABR8KKT3_9NOSO</name>
<keyword evidence="6" id="KW-0067">ATP-binding</keyword>
<keyword evidence="4" id="KW-0547">Nucleotide-binding</keyword>
<sequence length="624" mass="71248">MKLRYFRKDQERVEIVLDALISFAKVPSAYYSEFEVLEVKWENNSNILQVCTQKKDIQKLVKEQKSRQLQDWEVQQSIAYLRDLNIIKGDSQQGKKKLEFRVELWSKDKQTNLDKFRQLWKERKQGMKIRKGGGENPAPFLKHFEKALNEWKANQVNKGCIYSAPSAVFIGGEHGVVFGHSAIYYPLPLRLYVHIEPDLDRYNITINEYIVANPQNLNEITNIKLLTAYGDTNISDYLDAINTLFISIIFPFLRDKSGFRINVLSSFPIAVGLDSSGAFSVCLAQALVDHYINVEDFKNHFDIQNLDKNQVVLILAWAIENCSHGNCSSGAGPHASFYGRKGRHPLIYCTSRRSRLGHRLSAGWSPVNVGEQKEAIKNLLKIKTFIFDPAEPGSGLPSYPDPPPYNITVLYSGIFSKTKQALDKHSIRTYIKGSQKSVKYIHQKFNNIFTDKSFHRSVEIHTSEILGQIYLNDKIEDTKKDYELDFAYLELCAEALGNICISLVNSVLSDWRFVPDLMSSCQSLLSSMEYSHQNIDYFIAQLQANALRYEIDNKVKNDLLPKISAKLTGAGKGGDIIVFSLYEPDVHQELLEKSCSQDNVIHFDSYKMFSQQENASVEGVRQEK</sequence>
<protein>
    <recommendedName>
        <fullName evidence="14">GHMP kinase N-terminal domain-containing protein</fullName>
    </recommendedName>
</protein>
<evidence type="ECO:0000259" key="11">
    <source>
        <dbReference type="Pfam" id="PF19959"/>
    </source>
</evidence>
<dbReference type="SUPFAM" id="SSF55060">
    <property type="entry name" value="GHMP Kinase, C-terminal domain"/>
    <property type="match status" value="1"/>
</dbReference>
<feature type="domain" description="Effector-associated" evidence="11">
    <location>
        <begin position="10"/>
        <end position="121"/>
    </location>
</feature>
<evidence type="ECO:0000259" key="10">
    <source>
        <dbReference type="Pfam" id="PF00288"/>
    </source>
</evidence>
<evidence type="ECO:0000256" key="5">
    <source>
        <dbReference type="ARBA" id="ARBA00022777"/>
    </source>
</evidence>
<dbReference type="InterPro" id="IPR006205">
    <property type="entry name" value="Mev_gal_kin"/>
</dbReference>
<feature type="domain" description="GHMP kinase N-terminal" evidence="10">
    <location>
        <begin position="257"/>
        <end position="339"/>
    </location>
</feature>
<keyword evidence="1" id="KW-0963">Cytoplasm</keyword>
<dbReference type="InterPro" id="IPR020568">
    <property type="entry name" value="Ribosomal_Su5_D2-typ_SF"/>
</dbReference>
<dbReference type="EMBL" id="JACJTU010000084">
    <property type="protein sequence ID" value="MBD2739421.1"/>
    <property type="molecule type" value="Genomic_DNA"/>
</dbReference>
<reference evidence="12 13" key="1">
    <citation type="journal article" date="2020" name="ISME J.">
        <title>Comparative genomics reveals insights into cyanobacterial evolution and habitat adaptation.</title>
        <authorList>
            <person name="Chen M.Y."/>
            <person name="Teng W.K."/>
            <person name="Zhao L."/>
            <person name="Hu C.X."/>
            <person name="Zhou Y.K."/>
            <person name="Han B.P."/>
            <person name="Song L.R."/>
            <person name="Shu W.S."/>
        </authorList>
    </citation>
    <scope>NUCLEOTIDE SEQUENCE [LARGE SCALE GENOMIC DNA]</scope>
    <source>
        <strain evidence="12 13">FACHB-159</strain>
    </source>
</reference>
<dbReference type="InterPro" id="IPR014721">
    <property type="entry name" value="Ribsml_uS5_D2-typ_fold_subgr"/>
</dbReference>
<keyword evidence="5" id="KW-0418">Kinase</keyword>
<dbReference type="InterPro" id="IPR006204">
    <property type="entry name" value="GHMP_kinase_N_dom"/>
</dbReference>
<evidence type="ECO:0000256" key="1">
    <source>
        <dbReference type="ARBA" id="ARBA00022490"/>
    </source>
</evidence>